<proteinExistence type="predicted"/>
<dbReference type="PANTHER" id="PTHR35004">
    <property type="entry name" value="TRANSPOSASE RV3428C-RELATED"/>
    <property type="match status" value="1"/>
</dbReference>
<dbReference type="PANTHER" id="PTHR35004:SF7">
    <property type="entry name" value="INTEGRASE PROTEIN"/>
    <property type="match status" value="1"/>
</dbReference>
<organism evidence="2 3">
    <name type="scientific">Desulfosarcina ovata subsp. sediminis</name>
    <dbReference type="NCBI Taxonomy" id="885957"/>
    <lineage>
        <taxon>Bacteria</taxon>
        <taxon>Pseudomonadati</taxon>
        <taxon>Thermodesulfobacteriota</taxon>
        <taxon>Desulfobacteria</taxon>
        <taxon>Desulfobacterales</taxon>
        <taxon>Desulfosarcinaceae</taxon>
        <taxon>Desulfosarcina</taxon>
    </lineage>
</organism>
<dbReference type="GO" id="GO:0003676">
    <property type="term" value="F:nucleic acid binding"/>
    <property type="evidence" value="ECO:0007669"/>
    <property type="project" value="InterPro"/>
</dbReference>
<evidence type="ECO:0000313" key="3">
    <source>
        <dbReference type="Proteomes" id="UP000425960"/>
    </source>
</evidence>
<dbReference type="PROSITE" id="PS50994">
    <property type="entry name" value="INTEGRASE"/>
    <property type="match status" value="1"/>
</dbReference>
<protein>
    <submittedName>
        <fullName evidence="2">Integrase</fullName>
    </submittedName>
</protein>
<reference evidence="2 3" key="1">
    <citation type="submission" date="2019-11" db="EMBL/GenBank/DDBJ databases">
        <title>Comparative genomics of hydrocarbon-degrading Desulfosarcina strains.</title>
        <authorList>
            <person name="Watanabe M."/>
            <person name="Kojima H."/>
            <person name="Fukui M."/>
        </authorList>
    </citation>
    <scope>NUCLEOTIDE SEQUENCE [LARGE SCALE GENOMIC DNA]</scope>
    <source>
        <strain evidence="2 3">28bB2T</strain>
    </source>
</reference>
<dbReference type="SUPFAM" id="SSF53098">
    <property type="entry name" value="Ribonuclease H-like"/>
    <property type="match status" value="1"/>
</dbReference>
<dbReference type="EMBL" id="AP021876">
    <property type="protein sequence ID" value="BBO80201.1"/>
    <property type="molecule type" value="Genomic_DNA"/>
</dbReference>
<dbReference type="AlphaFoldDB" id="A0A5K7ZH66"/>
<dbReference type="Proteomes" id="UP000425960">
    <property type="component" value="Chromosome"/>
</dbReference>
<accession>A0A5K7ZH66</accession>
<sequence>MDWKHELARRLSTAVNGEKDRIIAEYQSMTGKSPATLYRIAKKHGFSSGRKKRCDAMTCELNEEQIQFVSTLIQTSAREVKGTIMGVEDALEIAIDNGVIRPGQISVSRMQAILREREMNAKSIDSVDPSIRMASLHPNHVHVFDASICIQYYLRGRRGFGFLDERDFREKKPKNFEKIKRRIYRMVLADHFSHNLFVKYYLATGENAAMTMDFLTAAWRGGHDVGLPMHGVTFLLLMDAGAANVAKGIMNWLSALGVKVPPNAVHNPKRQGSAENAQNIVERKFESKLRFEPATTVEDLNKWVIDWLVKFNGEHKHKRHRMTRTACWLKYARQEHIRVLPSDEILHMLYAEPEIEATVNQDNTVQFKKEFYWLKHIEGISPGKKVKVIVRPYHWPTVGIAFDGQEYTVEPVGFRDGGFLANAQVIGEGYQRQPDTNIQKIRKANENLAYGDERKKNDLPFGGSLVVHGNQAEKVKSVPMPRQGNAIEIDTSVFAEQKVSIMAFMTAIKRAGADISPDLNRAIREAYGSAIDVLEKERLLAIVRSNGAITIDDLGGNHAGAEAIAV</sequence>
<feature type="domain" description="Integrase catalytic" evidence="1">
    <location>
        <begin position="155"/>
        <end position="332"/>
    </location>
</feature>
<dbReference type="Gene3D" id="3.30.420.10">
    <property type="entry name" value="Ribonuclease H-like superfamily/Ribonuclease H"/>
    <property type="match status" value="1"/>
</dbReference>
<evidence type="ECO:0000259" key="1">
    <source>
        <dbReference type="PROSITE" id="PS50994"/>
    </source>
</evidence>
<dbReference type="KEGG" id="dov:DSCO28_07670"/>
<dbReference type="InterPro" id="IPR036397">
    <property type="entry name" value="RNaseH_sf"/>
</dbReference>
<dbReference type="InterPro" id="IPR001584">
    <property type="entry name" value="Integrase_cat-core"/>
</dbReference>
<gene>
    <name evidence="2" type="ORF">DSCO28_07670</name>
</gene>
<dbReference type="GO" id="GO:0015074">
    <property type="term" value="P:DNA integration"/>
    <property type="evidence" value="ECO:0007669"/>
    <property type="project" value="InterPro"/>
</dbReference>
<evidence type="ECO:0000313" key="2">
    <source>
        <dbReference type="EMBL" id="BBO80201.1"/>
    </source>
</evidence>
<dbReference type="InterPro" id="IPR012337">
    <property type="entry name" value="RNaseH-like_sf"/>
</dbReference>
<name>A0A5K7ZH66_9BACT</name>
<dbReference type="RefSeq" id="WP_155321219.1">
    <property type="nucleotide sequence ID" value="NZ_AP021876.1"/>
</dbReference>